<dbReference type="AlphaFoldDB" id="F6D3I7"/>
<organism evidence="1 2">
    <name type="scientific">Methanobacterium paludis (strain DSM 25820 / JCM 18151 / SWAN1)</name>
    <dbReference type="NCBI Taxonomy" id="868131"/>
    <lineage>
        <taxon>Archaea</taxon>
        <taxon>Methanobacteriati</taxon>
        <taxon>Methanobacteriota</taxon>
        <taxon>Methanomada group</taxon>
        <taxon>Methanobacteria</taxon>
        <taxon>Methanobacteriales</taxon>
        <taxon>Methanobacteriaceae</taxon>
        <taxon>Methanobacterium</taxon>
    </lineage>
</organism>
<protein>
    <submittedName>
        <fullName evidence="1">Uncharacterized protein</fullName>
    </submittedName>
</protein>
<evidence type="ECO:0000313" key="2">
    <source>
        <dbReference type="Proteomes" id="UP000009231"/>
    </source>
</evidence>
<evidence type="ECO:0000313" key="1">
    <source>
        <dbReference type="EMBL" id="AEG19163.1"/>
    </source>
</evidence>
<keyword evidence="2" id="KW-1185">Reference proteome</keyword>
<dbReference type="eggNOG" id="arCOG10441">
    <property type="taxonomic scope" value="Archaea"/>
</dbReference>
<dbReference type="KEGG" id="mew:MSWAN_2155"/>
<dbReference type="HOGENOM" id="CLU_216164_0_0_2"/>
<sequence length="47" mass="5402">MPINQIETNLEALTNTIAYIEKNGGNPDTLKELKEERNRLLTELNVF</sequence>
<gene>
    <name evidence="1" type="ordered locus">MSWAN_2155</name>
</gene>
<name>F6D3I7_METPW</name>
<proteinExistence type="predicted"/>
<dbReference type="GeneID" id="55592984"/>
<dbReference type="RefSeq" id="WP_013826662.1">
    <property type="nucleotide sequence ID" value="NC_015574.1"/>
</dbReference>
<dbReference type="Proteomes" id="UP000009231">
    <property type="component" value="Chromosome"/>
</dbReference>
<dbReference type="STRING" id="868131.MSWAN_2155"/>
<accession>F6D3I7</accession>
<reference evidence="1 2" key="1">
    <citation type="journal article" date="2014" name="Int. J. Syst. Evol. Microbiol.">
        <title>Methanobacterium paludis sp. nov. and a novel strain of Methanobacterium lacus isolated from northern peatlands.</title>
        <authorList>
            <person name="Cadillo-Quiroz H."/>
            <person name="Brauer S.L."/>
            <person name="Goodson N."/>
            <person name="Yavitt J.B."/>
            <person name="Zinder S.H."/>
        </authorList>
    </citation>
    <scope>NUCLEOTIDE SEQUENCE [LARGE SCALE GENOMIC DNA]</scope>
    <source>
        <strain evidence="2">DSM 25820 / JCM 18151 / SWAN1</strain>
    </source>
</reference>
<dbReference type="EMBL" id="CP002772">
    <property type="protein sequence ID" value="AEG19163.1"/>
    <property type="molecule type" value="Genomic_DNA"/>
</dbReference>